<evidence type="ECO:0000256" key="2">
    <source>
        <dbReference type="SAM" id="MobiDB-lite"/>
    </source>
</evidence>
<dbReference type="Proteomes" id="UP000242877">
    <property type="component" value="Unassembled WGS sequence"/>
</dbReference>
<evidence type="ECO:0000313" key="5">
    <source>
        <dbReference type="Proteomes" id="UP000242877"/>
    </source>
</evidence>
<dbReference type="InterPro" id="IPR052243">
    <property type="entry name" value="Mito_inner_membrane_organizer"/>
</dbReference>
<keyword evidence="1" id="KW-0143">Chaperone</keyword>
<reference evidence="4 5" key="1">
    <citation type="journal article" date="2016" name="Genome Biol. Evol.">
        <title>Divergent and convergent evolution of fungal pathogenicity.</title>
        <authorList>
            <person name="Shang Y."/>
            <person name="Xiao G."/>
            <person name="Zheng P."/>
            <person name="Cen K."/>
            <person name="Zhan S."/>
            <person name="Wang C."/>
        </authorList>
    </citation>
    <scope>NUCLEOTIDE SEQUENCE [LARGE SCALE GENOMIC DNA]</scope>
    <source>
        <strain evidence="4 5">ARSEF 7405</strain>
    </source>
</reference>
<dbReference type="InterPro" id="IPR024586">
    <property type="entry name" value="DnaJ-like_C11_C"/>
</dbReference>
<dbReference type="SUPFAM" id="SSF46565">
    <property type="entry name" value="Chaperone J-domain"/>
    <property type="match status" value="1"/>
</dbReference>
<keyword evidence="5" id="KW-1185">Reference proteome</keyword>
<proteinExistence type="predicted"/>
<name>A0A168DR39_9EURO</name>
<dbReference type="InterPro" id="IPR036869">
    <property type="entry name" value="J_dom_sf"/>
</dbReference>
<dbReference type="OrthoDB" id="666364at2759"/>
<dbReference type="PANTHER" id="PTHR44157">
    <property type="entry name" value="DNAJ HOMOLOG SUBFAMILY C MEMBER 11"/>
    <property type="match status" value="1"/>
</dbReference>
<dbReference type="EMBL" id="AZGZ01000001">
    <property type="protein sequence ID" value="KZZ98017.1"/>
    <property type="molecule type" value="Genomic_DNA"/>
</dbReference>
<evidence type="ECO:0000313" key="4">
    <source>
        <dbReference type="EMBL" id="KZZ98017.1"/>
    </source>
</evidence>
<dbReference type="Pfam" id="PF00226">
    <property type="entry name" value="DnaJ"/>
    <property type="match status" value="1"/>
</dbReference>
<dbReference type="GO" id="GO:0042407">
    <property type="term" value="P:cristae formation"/>
    <property type="evidence" value="ECO:0007669"/>
    <property type="project" value="TreeGrafter"/>
</dbReference>
<evidence type="ECO:0000256" key="1">
    <source>
        <dbReference type="ARBA" id="ARBA00023186"/>
    </source>
</evidence>
<dbReference type="SMART" id="SM00271">
    <property type="entry name" value="DnaJ"/>
    <property type="match status" value="1"/>
</dbReference>
<dbReference type="InterPro" id="IPR018253">
    <property type="entry name" value="DnaJ_domain_CS"/>
</dbReference>
<dbReference type="InterPro" id="IPR001623">
    <property type="entry name" value="DnaJ_domain"/>
</dbReference>
<gene>
    <name evidence="4" type="ORF">AAP_00278</name>
</gene>
<dbReference type="PROSITE" id="PS00636">
    <property type="entry name" value="DNAJ_1"/>
    <property type="match status" value="1"/>
</dbReference>
<dbReference type="Pfam" id="PF11875">
    <property type="entry name" value="DnaJ-like_C11_C"/>
    <property type="match status" value="1"/>
</dbReference>
<sequence length="800" mass="90384">MAEAAAYHDSPLPSEQPPPLSGGEKDDDYNDSASSMDDFLPSVVDAEQYTESIDYYALLNLPRDPPPTEAQIRAAFRTLTLSFHPDKQPPELREAAAHQYDRIRIAYETLSDPHRRVVYDMLGEEGVRAEWGVGGSMGRSGDAERSGMALGVRAMDERQFRKWFLDTMRKRERKALDELVQAKGSIKVNFDARSMLTTDEQGNPTVQIPDFKLTSYSLGYSFRTPFSPLKWLNGLTSEDQEESKQKSVAPINVETEETEPDDVLEIKAGINGKLHELKRQIRLVDQETNREFDKEIKMGNVLIAEGFTLGATWRHAIGDLPKKSRPAISRLGLSLFENSILETTTNLFPFPSVQTAISKAVTPIAGTQPFHVNLKTVYNRSLWECPPIINLSIQRQVGLRNIAYLNWSSGVIFWPQFIIDMIATPSEDSPIIVSHDSSHIELGYTVVPLNKEILVERHTAKHVKAEVEDYEARELAWEKARCDPLETWGVMIHSSPSVPLALSCNYARTVFAQRFEASDGRVLSEWTGEGYKPNRPIGTSDIVEGSGIRLEISSMLRAEDLSIGWWIDGTRRITEFTKLGLGVGLQGGNGLVMHVIWKRLSQRIRIPVILVPVENVTLSLCMFAAAIPWTLYSLYEYGVRRPRQRKRWLKHARSERRRLEKLMAGQKEEALRAVELMKDQVLRRQEREQSRDGLIILSAEYGYIPSAQQPKSNRALSSIARDSREPITIDVTIPVAALVDQGQLNISDKVVKWQLIGFWDPAPLRPKTLCVRYRFQGQEHYVQVGDGEPLSCPMRAHLVG</sequence>
<dbReference type="AlphaFoldDB" id="A0A168DR39"/>
<dbReference type="VEuPathDB" id="FungiDB:AAP_00278"/>
<dbReference type="GO" id="GO:0005739">
    <property type="term" value="C:mitochondrion"/>
    <property type="evidence" value="ECO:0007669"/>
    <property type="project" value="GOC"/>
</dbReference>
<dbReference type="Gene3D" id="1.10.287.110">
    <property type="entry name" value="DnaJ domain"/>
    <property type="match status" value="1"/>
</dbReference>
<feature type="domain" description="J" evidence="3">
    <location>
        <begin position="54"/>
        <end position="123"/>
    </location>
</feature>
<dbReference type="PRINTS" id="PR00625">
    <property type="entry name" value="JDOMAIN"/>
</dbReference>
<dbReference type="PROSITE" id="PS50076">
    <property type="entry name" value="DNAJ_2"/>
    <property type="match status" value="1"/>
</dbReference>
<evidence type="ECO:0000259" key="3">
    <source>
        <dbReference type="PROSITE" id="PS50076"/>
    </source>
</evidence>
<feature type="region of interest" description="Disordered" evidence="2">
    <location>
        <begin position="1"/>
        <end position="40"/>
    </location>
</feature>
<organism evidence="4 5">
    <name type="scientific">Ascosphaera apis ARSEF 7405</name>
    <dbReference type="NCBI Taxonomy" id="392613"/>
    <lineage>
        <taxon>Eukaryota</taxon>
        <taxon>Fungi</taxon>
        <taxon>Dikarya</taxon>
        <taxon>Ascomycota</taxon>
        <taxon>Pezizomycotina</taxon>
        <taxon>Eurotiomycetes</taxon>
        <taxon>Eurotiomycetidae</taxon>
        <taxon>Onygenales</taxon>
        <taxon>Ascosphaeraceae</taxon>
        <taxon>Ascosphaera</taxon>
    </lineage>
</organism>
<comment type="caution">
    <text evidence="4">The sequence shown here is derived from an EMBL/GenBank/DDBJ whole genome shotgun (WGS) entry which is preliminary data.</text>
</comment>
<accession>A0A168DR39</accession>
<dbReference type="CDD" id="cd06257">
    <property type="entry name" value="DnaJ"/>
    <property type="match status" value="1"/>
</dbReference>
<dbReference type="PANTHER" id="PTHR44157:SF1">
    <property type="entry name" value="DNAJ HOMOLOG SUBFAMILY C MEMBER 11"/>
    <property type="match status" value="1"/>
</dbReference>
<protein>
    <submittedName>
        <fullName evidence="4">DnaJ domain containing protein</fullName>
    </submittedName>
</protein>